<comment type="catalytic activity">
    <reaction evidence="1">
        <text>Thiol-dependent hydrolysis of ester, thioester, amide, peptide and isopeptide bonds formed by the C-terminal Gly of ubiquitin (a 76-residue protein attached to proteins as an intracellular targeting signal).</text>
        <dbReference type="EC" id="3.4.19.12"/>
    </reaction>
</comment>
<evidence type="ECO:0000256" key="5">
    <source>
        <dbReference type="ARBA" id="ARBA00021393"/>
    </source>
</evidence>
<dbReference type="GO" id="GO:0005829">
    <property type="term" value="C:cytosol"/>
    <property type="evidence" value="ECO:0007669"/>
    <property type="project" value="TreeGrafter"/>
</dbReference>
<evidence type="ECO:0000313" key="17">
    <source>
        <dbReference type="Proteomes" id="UP000007879"/>
    </source>
</evidence>
<feature type="domain" description="USP" evidence="15">
    <location>
        <begin position="232"/>
        <end position="538"/>
    </location>
</feature>
<evidence type="ECO:0000256" key="11">
    <source>
        <dbReference type="ARBA" id="ARBA00031500"/>
    </source>
</evidence>
<dbReference type="PANTHER" id="PTHR24006:SF644">
    <property type="entry name" value="UBIQUITIN CARBOXYL-TERMINAL HYDROLASE 7"/>
    <property type="match status" value="1"/>
</dbReference>
<evidence type="ECO:0000256" key="12">
    <source>
        <dbReference type="ARBA" id="ARBA00031508"/>
    </source>
</evidence>
<keyword evidence="8" id="KW-0378">Hydrolase</keyword>
<dbReference type="AlphaFoldDB" id="A0AAN0IG38"/>
<feature type="domain" description="MATH" evidence="14">
    <location>
        <begin position="83"/>
        <end position="213"/>
    </location>
</feature>
<dbReference type="Pfam" id="PF12436">
    <property type="entry name" value="USP7_ICP0_bdg"/>
    <property type="match status" value="1"/>
</dbReference>
<dbReference type="InterPro" id="IPR018200">
    <property type="entry name" value="USP_CS"/>
</dbReference>
<dbReference type="InterPro" id="IPR008974">
    <property type="entry name" value="TRAF-like"/>
</dbReference>
<keyword evidence="10" id="KW-0539">Nucleus</keyword>
<dbReference type="Pfam" id="PF14533">
    <property type="entry name" value="USP7_C2"/>
    <property type="match status" value="1"/>
</dbReference>
<feature type="compositionally biased region" description="Polar residues" evidence="13">
    <location>
        <begin position="53"/>
        <end position="72"/>
    </location>
</feature>
<evidence type="ECO:0000256" key="8">
    <source>
        <dbReference type="ARBA" id="ARBA00022801"/>
    </source>
</evidence>
<dbReference type="PROSITE" id="PS00973">
    <property type="entry name" value="USP_2"/>
    <property type="match status" value="1"/>
</dbReference>
<reference evidence="16" key="2">
    <citation type="submission" date="2024-06" db="UniProtKB">
        <authorList>
            <consortium name="EnsemblMetazoa"/>
        </authorList>
    </citation>
    <scope>IDENTIFICATION</scope>
</reference>
<dbReference type="InterPro" id="IPR002083">
    <property type="entry name" value="MATH/TRAF_dom"/>
</dbReference>
<evidence type="ECO:0000256" key="1">
    <source>
        <dbReference type="ARBA" id="ARBA00000707"/>
    </source>
</evidence>
<dbReference type="GO" id="GO:0005634">
    <property type="term" value="C:nucleus"/>
    <property type="evidence" value="ECO:0007669"/>
    <property type="project" value="UniProtKB-SubCell"/>
</dbReference>
<dbReference type="InterPro" id="IPR024729">
    <property type="entry name" value="USP7_ICP0-binding_dom"/>
</dbReference>
<dbReference type="Proteomes" id="UP000007879">
    <property type="component" value="Unassembled WGS sequence"/>
</dbReference>
<dbReference type="KEGG" id="aqu:100638474"/>
<dbReference type="Gene3D" id="2.60.210.10">
    <property type="entry name" value="Apoptosis, Tumor Necrosis Factor Receptor Associated Protein 2, Chain A"/>
    <property type="match status" value="1"/>
</dbReference>
<dbReference type="SMART" id="SM00061">
    <property type="entry name" value="MATH"/>
    <property type="match status" value="1"/>
</dbReference>
<dbReference type="EnsemblMetazoa" id="XM_003387629.3">
    <property type="protein sequence ID" value="XP_003387677.1"/>
    <property type="gene ID" value="LOC100638474"/>
</dbReference>
<dbReference type="PROSITE" id="PS50144">
    <property type="entry name" value="MATH"/>
    <property type="match status" value="1"/>
</dbReference>
<dbReference type="Pfam" id="PF00443">
    <property type="entry name" value="UCH"/>
    <property type="match status" value="1"/>
</dbReference>
<dbReference type="InterPro" id="IPR029346">
    <property type="entry name" value="USP_C"/>
</dbReference>
<dbReference type="GO" id="GO:0016579">
    <property type="term" value="P:protein deubiquitination"/>
    <property type="evidence" value="ECO:0007669"/>
    <property type="project" value="InterPro"/>
</dbReference>
<evidence type="ECO:0000256" key="10">
    <source>
        <dbReference type="ARBA" id="ARBA00023242"/>
    </source>
</evidence>
<evidence type="ECO:0000256" key="9">
    <source>
        <dbReference type="ARBA" id="ARBA00022807"/>
    </source>
</evidence>
<evidence type="ECO:0000256" key="6">
    <source>
        <dbReference type="ARBA" id="ARBA00022670"/>
    </source>
</evidence>
<dbReference type="Pfam" id="PF22486">
    <property type="entry name" value="MATH_2"/>
    <property type="match status" value="1"/>
</dbReference>
<dbReference type="GO" id="GO:0004843">
    <property type="term" value="F:cysteine-type deubiquitinase activity"/>
    <property type="evidence" value="ECO:0007669"/>
    <property type="project" value="UniProtKB-EC"/>
</dbReference>
<dbReference type="Gene3D" id="3.90.70.10">
    <property type="entry name" value="Cysteine proteinases"/>
    <property type="match status" value="1"/>
</dbReference>
<dbReference type="FunFam" id="3.90.70.10:FF:000005">
    <property type="entry name" value="Ubiquitin carboxyl-terminal hydrolase 7"/>
    <property type="match status" value="1"/>
</dbReference>
<dbReference type="CDD" id="cd02659">
    <property type="entry name" value="peptidase_C19C"/>
    <property type="match status" value="1"/>
</dbReference>
<keyword evidence="9" id="KW-0788">Thiol protease</keyword>
<organism evidence="16 17">
    <name type="scientific">Amphimedon queenslandica</name>
    <name type="common">Sponge</name>
    <dbReference type="NCBI Taxonomy" id="400682"/>
    <lineage>
        <taxon>Eukaryota</taxon>
        <taxon>Metazoa</taxon>
        <taxon>Porifera</taxon>
        <taxon>Demospongiae</taxon>
        <taxon>Heteroscleromorpha</taxon>
        <taxon>Haplosclerida</taxon>
        <taxon>Niphatidae</taxon>
        <taxon>Amphimedon</taxon>
    </lineage>
</organism>
<dbReference type="InterPro" id="IPR050164">
    <property type="entry name" value="Peptidase_C19"/>
</dbReference>
<dbReference type="InterPro" id="IPR028889">
    <property type="entry name" value="USP"/>
</dbReference>
<name>A0AAN0IG38_AMPQE</name>
<evidence type="ECO:0000259" key="15">
    <source>
        <dbReference type="PROSITE" id="PS50235"/>
    </source>
</evidence>
<keyword evidence="17" id="KW-1185">Reference proteome</keyword>
<dbReference type="EC" id="3.4.19.12" evidence="4"/>
<evidence type="ECO:0000259" key="14">
    <source>
        <dbReference type="PROSITE" id="PS50144"/>
    </source>
</evidence>
<keyword evidence="7" id="KW-0833">Ubl conjugation pathway</keyword>
<evidence type="ECO:0000256" key="2">
    <source>
        <dbReference type="ARBA" id="ARBA00004123"/>
    </source>
</evidence>
<gene>
    <name evidence="16" type="primary">100638474</name>
</gene>
<protein>
    <recommendedName>
        <fullName evidence="5">Ubiquitin carboxyl-terminal hydrolase 7</fullName>
        <ecNumber evidence="4">3.4.19.12</ecNumber>
    </recommendedName>
    <alternativeName>
        <fullName evidence="12">Ubiquitin thioesterase 7</fullName>
    </alternativeName>
    <alternativeName>
        <fullName evidence="11">Ubiquitin-specific-processing protease 7</fullName>
    </alternativeName>
</protein>
<comment type="similarity">
    <text evidence="3">Belongs to the peptidase C19 family.</text>
</comment>
<evidence type="ECO:0000256" key="4">
    <source>
        <dbReference type="ARBA" id="ARBA00012759"/>
    </source>
</evidence>
<sequence length="1113" mass="127760">MAEGKDSLSEETLPMETEDILTEEYSATCTVESPGQIMYPGADVRLSPAAGSRSCSPQVSPAVSPTTNQAFTGESEVDPCKSNGLIKLTVPKVSQLEETYLSDPVYIRELPWRLMVMPKNARQDGGQESKSLGVFVQCDPETNDTPGWSVYAYARISLINQTDSDEKHTREISHWFSAKENDWGYASFLPWKDILYDEKGFVKDDRIILEARVSADAPHGINWDSKKHTGFVGLKNQGATCYMNSLLQTLFCTFKLRKAVYQMPTENDDSSRSVAFALQRLFYDLQYSDKVVGTKKLTKSFGWDSIDTFMQHDIQELSRVLLDNMVNKMKGTSVQDCIPSLLEGKMETLISCTDIEYESRREESFFDLQLNVKGKKNVYESIKDYTSPEVLDGDNKYCAGSHGMQKAVRKVLFVKFPPVLHLQLMRFQYDMYSEGHSKINDRYEFPEHLDLNEYLKAPEGSPAHYTLHAVLVHSGDNFGGHYVAYINPHGDGKWLKFDDEVVSRCSAKEAIDSNFGGHDDNFVIRNCTNAYMLCYIRDNEIGKVLEEVTDNDIPLSLVKRIKDEKLVETLKRKERSEAHYYMSVEILTDDDFQHHHKSELYDNEEIKGRFFKILRALPFEVLHTHVAITMGYHKSQLRLWPFETRNNRTCRPSSNESPQTTIFEVAESKNVIAMYAELVTPDCKELAPFDFQSQVLLFIKYYDPFTKTLTFVGHVTEEISLKFETLFPLFCSMANLPESTPLRIYEEVSQNRIEDLNPMAPISQIEEVKDGDIICFQRADISLNSLELPLAPMYYKELFNRIDVSFYDKNIASDPGFTLTLNQKMSYLQMSSAVAAHLQIDPFYIQYFRPNIHRQLSDQAIRCKNEGTLRDFVTKGRTDNNYYLFYQRLSIPIDQFETKKSFKCIFVNHKLKEEREITVYVDKNGIVDDLLEVALLEIPLPDESTHKLRLVEVMGNRIVDLHSRDKPVAELLSQKLYRIEEVRPEELSLSIGEALVPVAHFHKVPHNTFGVPFLLTIRNGELLSSVKGKIQKLLDINDKDLDKWKYYIVTSTATHSLLPEETDPPLYLEQFNLSPVDGVYFSKAGTPWLGVEHFNKSPKRSRYNIERAIKIHN</sequence>
<accession>A0AAN0IG38</accession>
<proteinExistence type="inferred from homology"/>
<evidence type="ECO:0000313" key="16">
    <source>
        <dbReference type="EnsemblMetazoa" id="XP_003387677.1"/>
    </source>
</evidence>
<dbReference type="PROSITE" id="PS00972">
    <property type="entry name" value="USP_1"/>
    <property type="match status" value="1"/>
</dbReference>
<dbReference type="GO" id="GO:0006508">
    <property type="term" value="P:proteolysis"/>
    <property type="evidence" value="ECO:0007669"/>
    <property type="project" value="UniProtKB-KW"/>
</dbReference>
<dbReference type="SUPFAM" id="SSF54001">
    <property type="entry name" value="Cysteine proteinases"/>
    <property type="match status" value="1"/>
</dbReference>
<comment type="subcellular location">
    <subcellularLocation>
        <location evidence="2">Nucleus</location>
    </subcellularLocation>
</comment>
<evidence type="ECO:0000256" key="13">
    <source>
        <dbReference type="SAM" id="MobiDB-lite"/>
    </source>
</evidence>
<dbReference type="InterPro" id="IPR001394">
    <property type="entry name" value="Peptidase_C19_UCH"/>
</dbReference>
<dbReference type="GO" id="GO:0031647">
    <property type="term" value="P:regulation of protein stability"/>
    <property type="evidence" value="ECO:0007669"/>
    <property type="project" value="TreeGrafter"/>
</dbReference>
<dbReference type="SUPFAM" id="SSF49599">
    <property type="entry name" value="TRAF domain-like"/>
    <property type="match status" value="1"/>
</dbReference>
<dbReference type="PROSITE" id="PS50235">
    <property type="entry name" value="USP_3"/>
    <property type="match status" value="1"/>
</dbReference>
<keyword evidence="6" id="KW-0645">Protease</keyword>
<dbReference type="PANTHER" id="PTHR24006">
    <property type="entry name" value="UBIQUITIN CARBOXYL-TERMINAL HYDROLASE"/>
    <property type="match status" value="1"/>
</dbReference>
<evidence type="ECO:0000256" key="7">
    <source>
        <dbReference type="ARBA" id="ARBA00022786"/>
    </source>
</evidence>
<feature type="region of interest" description="Disordered" evidence="13">
    <location>
        <begin position="48"/>
        <end position="76"/>
    </location>
</feature>
<evidence type="ECO:0000256" key="3">
    <source>
        <dbReference type="ARBA" id="ARBA00009085"/>
    </source>
</evidence>
<dbReference type="InterPro" id="IPR038765">
    <property type="entry name" value="Papain-like_cys_pep_sf"/>
</dbReference>
<dbReference type="Gene3D" id="3.10.20.90">
    <property type="entry name" value="Phosphatidylinositol 3-kinase Catalytic Subunit, Chain A, domain 1"/>
    <property type="match status" value="2"/>
</dbReference>
<reference evidence="17" key="1">
    <citation type="journal article" date="2010" name="Nature">
        <title>The Amphimedon queenslandica genome and the evolution of animal complexity.</title>
        <authorList>
            <person name="Srivastava M."/>
            <person name="Simakov O."/>
            <person name="Chapman J."/>
            <person name="Fahey B."/>
            <person name="Gauthier M.E."/>
            <person name="Mitros T."/>
            <person name="Richards G.S."/>
            <person name="Conaco C."/>
            <person name="Dacre M."/>
            <person name="Hellsten U."/>
            <person name="Larroux C."/>
            <person name="Putnam N.H."/>
            <person name="Stanke M."/>
            <person name="Adamska M."/>
            <person name="Darling A."/>
            <person name="Degnan S.M."/>
            <person name="Oakley T.H."/>
            <person name="Plachetzki D.C."/>
            <person name="Zhai Y."/>
            <person name="Adamski M."/>
            <person name="Calcino A."/>
            <person name="Cummins S.F."/>
            <person name="Goodstein D.M."/>
            <person name="Harris C."/>
            <person name="Jackson D.J."/>
            <person name="Leys S.P."/>
            <person name="Shu S."/>
            <person name="Woodcroft B.J."/>
            <person name="Vervoort M."/>
            <person name="Kosik K.S."/>
            <person name="Manning G."/>
            <person name="Degnan B.M."/>
            <person name="Rokhsar D.S."/>
        </authorList>
    </citation>
    <scope>NUCLEOTIDE SEQUENCE [LARGE SCALE GENOMIC DNA]</scope>
</reference>